<organism evidence="1 2">
    <name type="scientific">Pedobacter zeae</name>
    <dbReference type="NCBI Taxonomy" id="1737356"/>
    <lineage>
        <taxon>Bacteria</taxon>
        <taxon>Pseudomonadati</taxon>
        <taxon>Bacteroidota</taxon>
        <taxon>Sphingobacteriia</taxon>
        <taxon>Sphingobacteriales</taxon>
        <taxon>Sphingobacteriaceae</taxon>
        <taxon>Pedobacter</taxon>
    </lineage>
</organism>
<evidence type="ECO:0000313" key="1">
    <source>
        <dbReference type="EMBL" id="MBB4108524.1"/>
    </source>
</evidence>
<name>A0A7W6KB56_9SPHI</name>
<protein>
    <submittedName>
        <fullName evidence="1">Uncharacterized protein</fullName>
    </submittedName>
</protein>
<accession>A0A7W6KB56</accession>
<proteinExistence type="predicted"/>
<dbReference type="AlphaFoldDB" id="A0A7W6KB56"/>
<evidence type="ECO:0000313" key="2">
    <source>
        <dbReference type="Proteomes" id="UP000532273"/>
    </source>
</evidence>
<reference evidence="1 2" key="1">
    <citation type="submission" date="2020-08" db="EMBL/GenBank/DDBJ databases">
        <title>Genomic Encyclopedia of Type Strains, Phase IV (KMG-IV): sequencing the most valuable type-strain genomes for metagenomic binning, comparative biology and taxonomic classification.</title>
        <authorList>
            <person name="Goeker M."/>
        </authorList>
    </citation>
    <scope>NUCLEOTIDE SEQUENCE [LARGE SCALE GENOMIC DNA]</scope>
    <source>
        <strain evidence="1 2">DSM 100774</strain>
    </source>
</reference>
<gene>
    <name evidence="1" type="ORF">GGQ60_002505</name>
</gene>
<dbReference type="EMBL" id="JACIEF010000002">
    <property type="protein sequence ID" value="MBB4108524.1"/>
    <property type="molecule type" value="Genomic_DNA"/>
</dbReference>
<dbReference type="Proteomes" id="UP000532273">
    <property type="component" value="Unassembled WGS sequence"/>
</dbReference>
<comment type="caution">
    <text evidence="1">The sequence shown here is derived from an EMBL/GenBank/DDBJ whole genome shotgun (WGS) entry which is preliminary data.</text>
</comment>
<sequence length="37" mass="4086">MPLMNGLKLGGFSKILKEYLFCNILNRVKSSGNKVDG</sequence>